<comment type="caution">
    <text evidence="3">The sequence shown here is derived from an EMBL/GenBank/DDBJ whole genome shotgun (WGS) entry which is preliminary data.</text>
</comment>
<evidence type="ECO:0000313" key="4">
    <source>
        <dbReference type="Proteomes" id="UP001082703"/>
    </source>
</evidence>
<dbReference type="Proteomes" id="UP001082703">
    <property type="component" value="Unassembled WGS sequence"/>
</dbReference>
<name>A0ABT4BPT2_9FIRM</name>
<dbReference type="SUPFAM" id="SSF53448">
    <property type="entry name" value="Nucleotide-diphospho-sugar transferases"/>
    <property type="match status" value="1"/>
</dbReference>
<dbReference type="InterPro" id="IPR050486">
    <property type="entry name" value="Mannose-1P_guanyltransferase"/>
</dbReference>
<feature type="domain" description="CBS" evidence="2">
    <location>
        <begin position="66"/>
        <end position="122"/>
    </location>
</feature>
<dbReference type="PANTHER" id="PTHR22572">
    <property type="entry name" value="SUGAR-1-PHOSPHATE GUANYL TRANSFERASE"/>
    <property type="match status" value="1"/>
</dbReference>
<accession>A0ABT4BPT2</accession>
<dbReference type="SMART" id="SM00116">
    <property type="entry name" value="CBS"/>
    <property type="match status" value="2"/>
</dbReference>
<dbReference type="InterPro" id="IPR005835">
    <property type="entry name" value="NTP_transferase_dom"/>
</dbReference>
<dbReference type="Pfam" id="PF00571">
    <property type="entry name" value="CBS"/>
    <property type="match status" value="2"/>
</dbReference>
<dbReference type="SUPFAM" id="SSF54631">
    <property type="entry name" value="CBS-domain pair"/>
    <property type="match status" value="1"/>
</dbReference>
<dbReference type="EMBL" id="JAPOHA010000001">
    <property type="protein sequence ID" value="MCY1712897.1"/>
    <property type="molecule type" value="Genomic_DNA"/>
</dbReference>
<evidence type="ECO:0000259" key="2">
    <source>
        <dbReference type="PROSITE" id="PS51371"/>
    </source>
</evidence>
<reference evidence="3 4" key="1">
    <citation type="submission" date="2022-11" db="EMBL/GenBank/DDBJ databases">
        <authorList>
            <person name="Caiyu Z."/>
        </authorList>
    </citation>
    <scope>NUCLEOTIDE SEQUENCE [LARGE SCALE GENOMIC DNA]</scope>
    <source>
        <strain evidence="3 4">YR-4</strain>
    </source>
</reference>
<dbReference type="Gene3D" id="3.90.550.10">
    <property type="entry name" value="Spore Coat Polysaccharide Biosynthesis Protein SpsA, Chain A"/>
    <property type="match status" value="1"/>
</dbReference>
<sequence length="349" mass="39855">MDEWKKVLVLPETKIQNAIEIIDRCCLQIAIVVDSDGRLLGTVTDEDICRGILKGIPLNDPVERIMNPHPVTIPAITDKKSILPILRANKLRHLPVVDDAGHIIGIERLDDLIESPKNENWVVVMAGGMGKRLRPLTKDCPKPMLQVGDKPVLETILNQFMSQGFYKFCFCVHYKSEKIRDYFQDGSKWGAEIHYIDEEKPMGTVGSLSLFPFQTDRPILIINGDILTKVSFNQLIDFHFRHQALATVAVATYDYQVPYGVVKANKDRLIGFEEKPVYANFVNAGVYVLNPEILNLIPKNRYFDMNRLLKNLLAEEKKICIFPIREYWIDIGNIEDFQQAQHDYGGVFL</sequence>
<evidence type="ECO:0000256" key="1">
    <source>
        <dbReference type="PROSITE-ProRule" id="PRU00703"/>
    </source>
</evidence>
<organism evidence="3 4">
    <name type="scientific">Caproiciproducens galactitolivorans</name>
    <dbReference type="NCBI Taxonomy" id="642589"/>
    <lineage>
        <taxon>Bacteria</taxon>
        <taxon>Bacillati</taxon>
        <taxon>Bacillota</taxon>
        <taxon>Clostridia</taxon>
        <taxon>Eubacteriales</taxon>
        <taxon>Acutalibacteraceae</taxon>
        <taxon>Caproiciproducens</taxon>
    </lineage>
</organism>
<protein>
    <submittedName>
        <fullName evidence="3">Nucleotidyltransferase family protein</fullName>
    </submittedName>
</protein>
<keyword evidence="1" id="KW-0129">CBS domain</keyword>
<dbReference type="RefSeq" id="WP_268056903.1">
    <property type="nucleotide sequence ID" value="NZ_JAPOHA010000001.1"/>
</dbReference>
<dbReference type="InterPro" id="IPR029044">
    <property type="entry name" value="Nucleotide-diphossugar_trans"/>
</dbReference>
<dbReference type="InterPro" id="IPR046342">
    <property type="entry name" value="CBS_dom_sf"/>
</dbReference>
<dbReference type="CDD" id="cd04607">
    <property type="entry name" value="CBS_pair_NTP_transferase_assoc"/>
    <property type="match status" value="1"/>
</dbReference>
<dbReference type="PROSITE" id="PS51371">
    <property type="entry name" value="CBS"/>
    <property type="match status" value="2"/>
</dbReference>
<dbReference type="Gene3D" id="3.10.580.10">
    <property type="entry name" value="CBS-domain"/>
    <property type="match status" value="1"/>
</dbReference>
<keyword evidence="4" id="KW-1185">Reference proteome</keyword>
<proteinExistence type="predicted"/>
<evidence type="ECO:0000313" key="3">
    <source>
        <dbReference type="EMBL" id="MCY1712897.1"/>
    </source>
</evidence>
<dbReference type="Pfam" id="PF00483">
    <property type="entry name" value="NTP_transferase"/>
    <property type="match status" value="1"/>
</dbReference>
<feature type="domain" description="CBS" evidence="2">
    <location>
        <begin position="1"/>
        <end position="58"/>
    </location>
</feature>
<gene>
    <name evidence="3" type="ORF">OUY18_01330</name>
</gene>
<dbReference type="InterPro" id="IPR000644">
    <property type="entry name" value="CBS_dom"/>
</dbReference>
<dbReference type="CDD" id="cd06426">
    <property type="entry name" value="NTP_transferase_like_2"/>
    <property type="match status" value="1"/>
</dbReference>